<dbReference type="InterPro" id="IPR051531">
    <property type="entry name" value="N-acetyltransferase"/>
</dbReference>
<sequence length="188" mass="20453">MTDEAGRRRPLTRSPKRVRFVELSGEAMSALLAGDLSGAGRIAGVLLTEYFVTDRARWLWQFRLDQMAADPGQARWMVRQAVVGGKGLVVGHAGFHGPPDEVGMVEIGYSVAPDFRRQGYARSTLIELLRRAAAEPAVTTVRATISPDNVASLATISGFGFVEVGEQWDEEDGLELVFEVPVCRVPPA</sequence>
<dbReference type="Gene3D" id="3.40.630.30">
    <property type="match status" value="1"/>
</dbReference>
<dbReference type="PROSITE" id="PS51186">
    <property type="entry name" value="GNAT"/>
    <property type="match status" value="1"/>
</dbReference>
<protein>
    <recommendedName>
        <fullName evidence="1">N-acetyltransferase domain-containing protein</fullName>
    </recommendedName>
</protein>
<proteinExistence type="predicted"/>
<dbReference type="Pfam" id="PF13302">
    <property type="entry name" value="Acetyltransf_3"/>
    <property type="match status" value="1"/>
</dbReference>
<evidence type="ECO:0000313" key="2">
    <source>
        <dbReference type="EMBL" id="GAA2463061.1"/>
    </source>
</evidence>
<reference evidence="3" key="1">
    <citation type="journal article" date="2019" name="Int. J. Syst. Evol. Microbiol.">
        <title>The Global Catalogue of Microorganisms (GCM) 10K type strain sequencing project: providing services to taxonomists for standard genome sequencing and annotation.</title>
        <authorList>
            <consortium name="The Broad Institute Genomics Platform"/>
            <consortium name="The Broad Institute Genome Sequencing Center for Infectious Disease"/>
            <person name="Wu L."/>
            <person name="Ma J."/>
        </authorList>
    </citation>
    <scope>NUCLEOTIDE SEQUENCE [LARGE SCALE GENOMIC DNA]</scope>
    <source>
        <strain evidence="3">JCM 6305</strain>
    </source>
</reference>
<dbReference type="Proteomes" id="UP001501638">
    <property type="component" value="Unassembled WGS sequence"/>
</dbReference>
<gene>
    <name evidence="2" type="ORF">GCM10010405_54310</name>
</gene>
<comment type="caution">
    <text evidence="2">The sequence shown here is derived from an EMBL/GenBank/DDBJ whole genome shotgun (WGS) entry which is preliminary data.</text>
</comment>
<evidence type="ECO:0000313" key="3">
    <source>
        <dbReference type="Proteomes" id="UP001501638"/>
    </source>
</evidence>
<organism evidence="2 3">
    <name type="scientific">Streptomyces macrosporus</name>
    <dbReference type="NCBI Taxonomy" id="44032"/>
    <lineage>
        <taxon>Bacteria</taxon>
        <taxon>Bacillati</taxon>
        <taxon>Actinomycetota</taxon>
        <taxon>Actinomycetes</taxon>
        <taxon>Kitasatosporales</taxon>
        <taxon>Streptomycetaceae</taxon>
        <taxon>Streptomyces</taxon>
    </lineage>
</organism>
<dbReference type="EMBL" id="BAAASZ010000042">
    <property type="protein sequence ID" value="GAA2463061.1"/>
    <property type="molecule type" value="Genomic_DNA"/>
</dbReference>
<feature type="domain" description="N-acetyltransferase" evidence="1">
    <location>
        <begin position="18"/>
        <end position="181"/>
    </location>
</feature>
<accession>A0ABP5XUI6</accession>
<dbReference type="InterPro" id="IPR016181">
    <property type="entry name" value="Acyl_CoA_acyltransferase"/>
</dbReference>
<evidence type="ECO:0000259" key="1">
    <source>
        <dbReference type="PROSITE" id="PS51186"/>
    </source>
</evidence>
<dbReference type="InterPro" id="IPR000182">
    <property type="entry name" value="GNAT_dom"/>
</dbReference>
<dbReference type="PANTHER" id="PTHR43792">
    <property type="entry name" value="GNAT FAMILY, PUTATIVE (AFU_ORTHOLOGUE AFUA_3G00765)-RELATED-RELATED"/>
    <property type="match status" value="1"/>
</dbReference>
<dbReference type="PANTHER" id="PTHR43792:SF13">
    <property type="entry name" value="ACETYLTRANSFERASE"/>
    <property type="match status" value="1"/>
</dbReference>
<dbReference type="SUPFAM" id="SSF55729">
    <property type="entry name" value="Acyl-CoA N-acyltransferases (Nat)"/>
    <property type="match status" value="1"/>
</dbReference>
<name>A0ABP5XUI6_9ACTN</name>
<keyword evidence="3" id="KW-1185">Reference proteome</keyword>